<organism evidence="2 3">
    <name type="scientific">Pseudomonas vanderleydeniana</name>
    <dbReference type="NCBI Taxonomy" id="2745495"/>
    <lineage>
        <taxon>Bacteria</taxon>
        <taxon>Pseudomonadati</taxon>
        <taxon>Pseudomonadota</taxon>
        <taxon>Gammaproteobacteria</taxon>
        <taxon>Pseudomonadales</taxon>
        <taxon>Pseudomonadaceae</taxon>
        <taxon>Pseudomonas</taxon>
    </lineage>
</organism>
<dbReference type="RefSeq" id="WP_186680660.1">
    <property type="nucleotide sequence ID" value="NZ_CP077093.1"/>
</dbReference>
<dbReference type="KEGG" id="pvw:HU752_011425"/>
<name>A0A9E6TUP3_9PSED</name>
<accession>A0A9E6TUP3</accession>
<reference evidence="2 3" key="2">
    <citation type="journal article" date="2021" name="Microorganisms">
        <title>The Ever-Expanding Pseudomonas Genus: Description of 43 New Species and Partition of the Pseudomonas putida Group.</title>
        <authorList>
            <person name="Girard L."/>
            <person name="Lood C."/>
            <person name="Hofte M."/>
            <person name="Vandamme P."/>
            <person name="Rokni-Zadeh H."/>
            <person name="van Noort V."/>
            <person name="Lavigne R."/>
            <person name="De Mot R."/>
        </authorList>
    </citation>
    <scope>NUCLEOTIDE SEQUENCE [LARGE SCALE GENOMIC DNA]</scope>
    <source>
        <strain evidence="2 3">RW8P3</strain>
    </source>
</reference>
<reference evidence="2 3" key="1">
    <citation type="journal article" date="2020" name="Microorganisms">
        <title>Reliable Identification of Environmental Pseudomonas Isolates Using the rpoD Gene.</title>
        <authorList>
            <consortium name="The Broad Institute Genome Sequencing Platform"/>
            <person name="Girard L."/>
            <person name="Lood C."/>
            <person name="Rokni-Zadeh H."/>
            <person name="van Noort V."/>
            <person name="Lavigne R."/>
            <person name="De Mot R."/>
        </authorList>
    </citation>
    <scope>NUCLEOTIDE SEQUENCE [LARGE SCALE GENOMIC DNA]</scope>
    <source>
        <strain evidence="2 3">RW8P3</strain>
    </source>
</reference>
<evidence type="ECO:0000313" key="2">
    <source>
        <dbReference type="EMBL" id="QXI30510.1"/>
    </source>
</evidence>
<gene>
    <name evidence="2" type="ORF">HU752_011425</name>
</gene>
<sequence>MAKVEYMVVDGSIQDGKKVYVKGEVYVAPSTEIRDLLLDEGKIVARGKLDPSTARSSGRSQQTGGSQAPGGAQGGQAGGGAAGGDDNDDDSGGDD</sequence>
<feature type="compositionally biased region" description="Low complexity" evidence="1">
    <location>
        <begin position="55"/>
        <end position="66"/>
    </location>
</feature>
<evidence type="ECO:0000256" key="1">
    <source>
        <dbReference type="SAM" id="MobiDB-lite"/>
    </source>
</evidence>
<feature type="compositionally biased region" description="Gly residues" evidence="1">
    <location>
        <begin position="67"/>
        <end position="83"/>
    </location>
</feature>
<evidence type="ECO:0000313" key="3">
    <source>
        <dbReference type="Proteomes" id="UP000634530"/>
    </source>
</evidence>
<keyword evidence="3" id="KW-1185">Reference proteome</keyword>
<protein>
    <submittedName>
        <fullName evidence="2">Uncharacterized protein</fullName>
    </submittedName>
</protein>
<dbReference type="EMBL" id="CP077093">
    <property type="protein sequence ID" value="QXI30510.1"/>
    <property type="molecule type" value="Genomic_DNA"/>
</dbReference>
<dbReference type="AlphaFoldDB" id="A0A9E6TUP3"/>
<proteinExistence type="predicted"/>
<feature type="compositionally biased region" description="Acidic residues" evidence="1">
    <location>
        <begin position="85"/>
        <end position="95"/>
    </location>
</feature>
<dbReference type="Proteomes" id="UP000634530">
    <property type="component" value="Chromosome"/>
</dbReference>
<feature type="region of interest" description="Disordered" evidence="1">
    <location>
        <begin position="47"/>
        <end position="95"/>
    </location>
</feature>